<dbReference type="GO" id="GO:0000177">
    <property type="term" value="C:cytoplasmic exosome (RNase complex)"/>
    <property type="evidence" value="ECO:0007669"/>
    <property type="project" value="TreeGrafter"/>
</dbReference>
<dbReference type="GO" id="GO:0034475">
    <property type="term" value="P:U4 snRNA 3'-end processing"/>
    <property type="evidence" value="ECO:0007669"/>
    <property type="project" value="TreeGrafter"/>
</dbReference>
<dbReference type="Pfam" id="PF21266">
    <property type="entry name" value="S1_RRP4"/>
    <property type="match status" value="1"/>
</dbReference>
<feature type="domain" description="RRP4 S1" evidence="6">
    <location>
        <begin position="83"/>
        <end position="154"/>
    </location>
</feature>
<dbReference type="CDD" id="cd22525">
    <property type="entry name" value="KH-I_Rrp4_eukar"/>
    <property type="match status" value="1"/>
</dbReference>
<dbReference type="Gramene" id="Psat04G0635500-T1">
    <property type="protein sequence ID" value="KAI5423351.1"/>
    <property type="gene ID" value="KIW84_046355"/>
</dbReference>
<dbReference type="Gene3D" id="2.40.50.100">
    <property type="match status" value="1"/>
</dbReference>
<evidence type="ECO:0000256" key="1">
    <source>
        <dbReference type="ARBA" id="ARBA00004123"/>
    </source>
</evidence>
<comment type="caution">
    <text evidence="7">The sequence shown here is derived from an EMBL/GenBank/DDBJ whole genome shotgun (WGS) entry which is preliminary data.</text>
</comment>
<dbReference type="GO" id="GO:0071038">
    <property type="term" value="P:TRAMP-dependent tRNA surveillance pathway"/>
    <property type="evidence" value="ECO:0007669"/>
    <property type="project" value="TreeGrafter"/>
</dbReference>
<dbReference type="GO" id="GO:0000467">
    <property type="term" value="P:exonucleolytic trimming to generate mature 3'-end of 5.8S rRNA from tricistronic rRNA transcript (SSU-rRNA, 5.8S rRNA, LSU-rRNA)"/>
    <property type="evidence" value="ECO:0007669"/>
    <property type="project" value="TreeGrafter"/>
</dbReference>
<comment type="subcellular location">
    <subcellularLocation>
        <location evidence="1">Nucleus</location>
    </subcellularLocation>
</comment>
<dbReference type="GO" id="GO:0071035">
    <property type="term" value="P:nuclear polyadenylation-dependent rRNA catabolic process"/>
    <property type="evidence" value="ECO:0007669"/>
    <property type="project" value="TreeGrafter"/>
</dbReference>
<dbReference type="SUPFAM" id="SSF110324">
    <property type="entry name" value="Ribosomal L27 protein-like"/>
    <property type="match status" value="1"/>
</dbReference>
<dbReference type="SUPFAM" id="SSF50249">
    <property type="entry name" value="Nucleic acid-binding proteins"/>
    <property type="match status" value="1"/>
</dbReference>
<sequence>MGVVQLQFSKTQKVRLHKAKESLSSKMNSDSLVTVADSIHVNHEDGVLKGHGTADLDGQVVATLCGTVERVNKLIYVRGLGSRYKPEVGDIVIGRVIEVDQKFWRLDINCNRNAYLMLSAMNMPDGVQRRRTALDELNMRGIFEEADLICAEVRGLSHDDIHLHARSKKYGKIYAVLQLSTGQMVMVSPYLVKRQKQHFHHLEEHGIDLIIGCNGLIWVGEHVKVKDEMEYQVNLTEPAHKKEEKNDTRREYICRAANAIRLLSTLGFSITLEVIKGVVDLSQSLNLEIHDMLGSEFCVLVAEKEAERRSSNKRKQ</sequence>
<dbReference type="InterPro" id="IPR012340">
    <property type="entry name" value="NA-bd_OB-fold"/>
</dbReference>
<dbReference type="InterPro" id="IPR036612">
    <property type="entry name" value="KH_dom_type_1_sf"/>
</dbReference>
<evidence type="ECO:0000256" key="4">
    <source>
        <dbReference type="ARBA" id="ARBA00022884"/>
    </source>
</evidence>
<evidence type="ECO:0000313" key="7">
    <source>
        <dbReference type="EMBL" id="KAI5423351.1"/>
    </source>
</evidence>
<dbReference type="InterPro" id="IPR026699">
    <property type="entry name" value="Exosome_RNA_bind1/RRP40/RRP4"/>
</dbReference>
<dbReference type="InterPro" id="IPR048565">
    <property type="entry name" value="S1_RRP4"/>
</dbReference>
<dbReference type="PANTHER" id="PTHR21321">
    <property type="entry name" value="PNAS-3 RELATED"/>
    <property type="match status" value="1"/>
</dbReference>
<organism evidence="7 8">
    <name type="scientific">Pisum sativum</name>
    <name type="common">Garden pea</name>
    <name type="synonym">Lathyrus oleraceus</name>
    <dbReference type="NCBI Taxonomy" id="3888"/>
    <lineage>
        <taxon>Eukaryota</taxon>
        <taxon>Viridiplantae</taxon>
        <taxon>Streptophyta</taxon>
        <taxon>Embryophyta</taxon>
        <taxon>Tracheophyta</taxon>
        <taxon>Spermatophyta</taxon>
        <taxon>Magnoliopsida</taxon>
        <taxon>eudicotyledons</taxon>
        <taxon>Gunneridae</taxon>
        <taxon>Pentapetalae</taxon>
        <taxon>rosids</taxon>
        <taxon>fabids</taxon>
        <taxon>Fabales</taxon>
        <taxon>Fabaceae</taxon>
        <taxon>Papilionoideae</taxon>
        <taxon>50 kb inversion clade</taxon>
        <taxon>NPAAA clade</taxon>
        <taxon>Hologalegina</taxon>
        <taxon>IRL clade</taxon>
        <taxon>Fabeae</taxon>
        <taxon>Lathyrus</taxon>
    </lineage>
</organism>
<dbReference type="Pfam" id="PF15985">
    <property type="entry name" value="KH_6"/>
    <property type="match status" value="1"/>
</dbReference>
<evidence type="ECO:0000256" key="3">
    <source>
        <dbReference type="ARBA" id="ARBA00022835"/>
    </source>
</evidence>
<name>A0A9D5AY36_PEA</name>
<proteinExistence type="inferred from homology"/>
<evidence type="ECO:0000259" key="6">
    <source>
        <dbReference type="Pfam" id="PF21266"/>
    </source>
</evidence>
<accession>A0A9D5AY36</accession>
<evidence type="ECO:0000256" key="2">
    <source>
        <dbReference type="ARBA" id="ARBA00009155"/>
    </source>
</evidence>
<reference evidence="7 8" key="1">
    <citation type="journal article" date="2022" name="Nat. Genet.">
        <title>Improved pea reference genome and pan-genome highlight genomic features and evolutionary characteristics.</title>
        <authorList>
            <person name="Yang T."/>
            <person name="Liu R."/>
            <person name="Luo Y."/>
            <person name="Hu S."/>
            <person name="Wang D."/>
            <person name="Wang C."/>
            <person name="Pandey M.K."/>
            <person name="Ge S."/>
            <person name="Xu Q."/>
            <person name="Li N."/>
            <person name="Li G."/>
            <person name="Huang Y."/>
            <person name="Saxena R.K."/>
            <person name="Ji Y."/>
            <person name="Li M."/>
            <person name="Yan X."/>
            <person name="He Y."/>
            <person name="Liu Y."/>
            <person name="Wang X."/>
            <person name="Xiang C."/>
            <person name="Varshney R.K."/>
            <person name="Ding H."/>
            <person name="Gao S."/>
            <person name="Zong X."/>
        </authorList>
    </citation>
    <scope>NUCLEOTIDE SEQUENCE [LARGE SCALE GENOMIC DNA]</scope>
    <source>
        <strain evidence="7 8">cv. Zhongwan 6</strain>
    </source>
</reference>
<protein>
    <submittedName>
        <fullName evidence="7">Exosome non-catalytic core subunit rrp4</fullName>
    </submittedName>
</protein>
<dbReference type="PANTHER" id="PTHR21321:SF4">
    <property type="entry name" value="EXOSOME COMPLEX COMPONENT RRP4"/>
    <property type="match status" value="1"/>
</dbReference>
<keyword evidence="3" id="KW-0271">Exosome</keyword>
<dbReference type="GO" id="GO:0071051">
    <property type="term" value="P:poly(A)-dependent snoRNA 3'-end processing"/>
    <property type="evidence" value="ECO:0007669"/>
    <property type="project" value="TreeGrafter"/>
</dbReference>
<keyword evidence="4" id="KW-0694">RNA-binding</keyword>
<gene>
    <name evidence="7" type="ORF">KIW84_046355</name>
</gene>
<dbReference type="GO" id="GO:0003723">
    <property type="term" value="F:RNA binding"/>
    <property type="evidence" value="ECO:0007669"/>
    <property type="project" value="UniProtKB-KW"/>
</dbReference>
<dbReference type="GO" id="GO:0000176">
    <property type="term" value="C:nuclear exosome (RNase complex)"/>
    <property type="evidence" value="ECO:0007669"/>
    <property type="project" value="TreeGrafter"/>
</dbReference>
<keyword evidence="8" id="KW-1185">Reference proteome</keyword>
<dbReference type="AlphaFoldDB" id="A0A9D5AY36"/>
<dbReference type="Proteomes" id="UP001058974">
    <property type="component" value="Chromosome 4"/>
</dbReference>
<comment type="similarity">
    <text evidence="2">Belongs to the RRP4 family.</text>
</comment>
<dbReference type="CDD" id="cd05789">
    <property type="entry name" value="S1_Rrp4"/>
    <property type="match status" value="1"/>
</dbReference>
<evidence type="ECO:0000259" key="5">
    <source>
        <dbReference type="Pfam" id="PF15985"/>
    </source>
</evidence>
<dbReference type="InterPro" id="IPR004088">
    <property type="entry name" value="KH_dom_type_1"/>
</dbReference>
<feature type="domain" description="K Homology" evidence="5">
    <location>
        <begin position="182"/>
        <end position="222"/>
    </location>
</feature>
<dbReference type="Gene3D" id="2.40.50.140">
    <property type="entry name" value="Nucleic acid-binding proteins"/>
    <property type="match status" value="1"/>
</dbReference>
<dbReference type="EMBL" id="JAMSHJ010000004">
    <property type="protein sequence ID" value="KAI5423351.1"/>
    <property type="molecule type" value="Genomic_DNA"/>
</dbReference>
<dbReference type="GO" id="GO:0071034">
    <property type="term" value="P:CUT catabolic process"/>
    <property type="evidence" value="ECO:0007669"/>
    <property type="project" value="TreeGrafter"/>
</dbReference>
<dbReference type="SUPFAM" id="SSF54791">
    <property type="entry name" value="Eukaryotic type KH-domain (KH-domain type I)"/>
    <property type="match status" value="1"/>
</dbReference>
<evidence type="ECO:0000313" key="8">
    <source>
        <dbReference type="Proteomes" id="UP001058974"/>
    </source>
</evidence>